<comment type="caution">
    <text evidence="1">The sequence shown here is derived from an EMBL/GenBank/DDBJ whole genome shotgun (WGS) entry which is preliminary data.</text>
</comment>
<evidence type="ECO:0000313" key="1">
    <source>
        <dbReference type="EMBL" id="EKO33196.1"/>
    </source>
</evidence>
<protein>
    <recommendedName>
        <fullName evidence="3">STAS domain-containing protein</fullName>
    </recommendedName>
</protein>
<dbReference type="AlphaFoldDB" id="A0A0E2BP95"/>
<dbReference type="Proteomes" id="UP000006329">
    <property type="component" value="Unassembled WGS sequence"/>
</dbReference>
<dbReference type="EMBL" id="AHON02000054">
    <property type="protein sequence ID" value="EKO33196.1"/>
    <property type="molecule type" value="Genomic_DNA"/>
</dbReference>
<organism evidence="1 2">
    <name type="scientific">Leptospira santarosai str. MOR084</name>
    <dbReference type="NCBI Taxonomy" id="1049984"/>
    <lineage>
        <taxon>Bacteria</taxon>
        <taxon>Pseudomonadati</taxon>
        <taxon>Spirochaetota</taxon>
        <taxon>Spirochaetia</taxon>
        <taxon>Leptospirales</taxon>
        <taxon>Leptospiraceae</taxon>
        <taxon>Leptospira</taxon>
    </lineage>
</organism>
<dbReference type="InterPro" id="IPR036890">
    <property type="entry name" value="HATPase_C_sf"/>
</dbReference>
<dbReference type="SUPFAM" id="SSF55874">
    <property type="entry name" value="ATPase domain of HSP90 chaperone/DNA topoisomerase II/histidine kinase"/>
    <property type="match status" value="1"/>
</dbReference>
<name>A0A0E2BP95_9LEPT</name>
<reference evidence="1" key="1">
    <citation type="submission" date="2012-10" db="EMBL/GenBank/DDBJ databases">
        <authorList>
            <person name="Harkins D.M."/>
            <person name="Durkin A.S."/>
            <person name="Brinkac L.M."/>
            <person name="Haft D.H."/>
            <person name="Selengut J.D."/>
            <person name="Sanka R."/>
            <person name="DePew J."/>
            <person name="Purushe J."/>
            <person name="Matthias M.A."/>
            <person name="Vinetz J.M."/>
            <person name="Sutton G.G."/>
            <person name="Nierman W.C."/>
            <person name="Fouts D.E."/>
        </authorList>
    </citation>
    <scope>NUCLEOTIDE SEQUENCE [LARGE SCALE GENOMIC DNA]</scope>
    <source>
        <strain evidence="1">MOR084</strain>
    </source>
</reference>
<evidence type="ECO:0000313" key="2">
    <source>
        <dbReference type="Proteomes" id="UP000006329"/>
    </source>
</evidence>
<proteinExistence type="predicted"/>
<gene>
    <name evidence="1" type="ORF">LEP1GSC179_0002</name>
</gene>
<evidence type="ECO:0008006" key="3">
    <source>
        <dbReference type="Google" id="ProtNLM"/>
    </source>
</evidence>
<keyword evidence="2" id="KW-1185">Reference proteome</keyword>
<accession>A0A0E2BP95</accession>
<sequence>MGGQWKRFLKKRSKRSAKRKQKRKSKIKLRKQNHTRLIIDSPLSLSFIHNKQETAEFFHKIIKGAKSNKKIFLNLQKVTKITGDAILYLLSIAEKYAKKSILIEGSSPLNVEAAKYLEASGFYNFANTGKKFHSINHNFFKIRRGTEVEPKILQEAIQFSMSKCQNKDILNFLKKEIYRSLNEATGNVKQHAYLHQSEERLWWLLVEFIEFENRLRFYVLDSGLGIPQTIEKKILEKLFDFLPLPGLLRHYTDADYILSAMKGQFRTRTKKPFRGLGLPEICDIANNNNVSEFTIVSNYGFLDVKKEVKETLHKKIFGTILTWEIQLS</sequence>